<keyword evidence="3" id="KW-0472">Membrane</keyword>
<dbReference type="Proteomes" id="UP000305654">
    <property type="component" value="Unassembled WGS sequence"/>
</dbReference>
<keyword evidence="3" id="KW-0812">Transmembrane</keyword>
<evidence type="ECO:0000256" key="2">
    <source>
        <dbReference type="RuleBase" id="RU003750"/>
    </source>
</evidence>
<feature type="transmembrane region" description="Helical" evidence="3">
    <location>
        <begin position="33"/>
        <end position="62"/>
    </location>
</feature>
<organism evidence="4 5">
    <name type="scientific">Lichenicoccus roseus</name>
    <dbReference type="NCBI Taxonomy" id="2683649"/>
    <lineage>
        <taxon>Bacteria</taxon>
        <taxon>Pseudomonadati</taxon>
        <taxon>Pseudomonadota</taxon>
        <taxon>Alphaproteobacteria</taxon>
        <taxon>Acetobacterales</taxon>
        <taxon>Acetobacteraceae</taxon>
        <taxon>Lichenicoccus</taxon>
    </lineage>
</organism>
<dbReference type="RefSeq" id="WP_138326523.1">
    <property type="nucleotide sequence ID" value="NZ_VCDI01000004.1"/>
</dbReference>
<feature type="transmembrane region" description="Helical" evidence="3">
    <location>
        <begin position="89"/>
        <end position="107"/>
    </location>
</feature>
<dbReference type="AlphaFoldDB" id="A0A5R9J6K2"/>
<accession>A0A5R9J6K2</accession>
<dbReference type="InterPro" id="IPR048254">
    <property type="entry name" value="CDP_ALCOHOL_P_TRANSF_CS"/>
</dbReference>
<evidence type="ECO:0000313" key="4">
    <source>
        <dbReference type="EMBL" id="TLU72117.1"/>
    </source>
</evidence>
<protein>
    <submittedName>
        <fullName evidence="4">CDP-alcohol phosphatidyltransferase family protein</fullName>
    </submittedName>
</protein>
<dbReference type="PROSITE" id="PS00379">
    <property type="entry name" value="CDP_ALCOHOL_P_TRANSF"/>
    <property type="match status" value="1"/>
</dbReference>
<name>A0A5R9J6K2_9PROT</name>
<dbReference type="GO" id="GO:0008654">
    <property type="term" value="P:phospholipid biosynthetic process"/>
    <property type="evidence" value="ECO:0007669"/>
    <property type="project" value="InterPro"/>
</dbReference>
<dbReference type="Gene3D" id="1.20.120.1760">
    <property type="match status" value="1"/>
</dbReference>
<evidence type="ECO:0000256" key="3">
    <source>
        <dbReference type="SAM" id="Phobius"/>
    </source>
</evidence>
<feature type="transmembrane region" description="Helical" evidence="3">
    <location>
        <begin position="119"/>
        <end position="139"/>
    </location>
</feature>
<dbReference type="GO" id="GO:0016020">
    <property type="term" value="C:membrane"/>
    <property type="evidence" value="ECO:0007669"/>
    <property type="project" value="InterPro"/>
</dbReference>
<dbReference type="InterPro" id="IPR043130">
    <property type="entry name" value="CDP-OH_PTrfase_TM_dom"/>
</dbReference>
<keyword evidence="3" id="KW-1133">Transmembrane helix</keyword>
<sequence>MNNDTWTHAMARGVVRPLLGTGITPNHLTTLRLLTGVAACAALAAGPGVHGAMLWGGLLWVLSAFLDRMDGELARIGNMMSPGGHRYDYLVDNGVNCLFFVAIGVGLRHATLFGHDLGLWTMVLGVVASGALLLCNWMSERYEERLPGERTWSGAWGFHPDDALYLLGPAAWLGLLLPILLAAAVATSVMALVILVRLRLLIRLQDGVPTRAAAASVTTRS</sequence>
<comment type="caution">
    <text evidence="4">The sequence shown here is derived from an EMBL/GenBank/DDBJ whole genome shotgun (WGS) entry which is preliminary data.</text>
</comment>
<dbReference type="GO" id="GO:0016780">
    <property type="term" value="F:phosphotransferase activity, for other substituted phosphate groups"/>
    <property type="evidence" value="ECO:0007669"/>
    <property type="project" value="InterPro"/>
</dbReference>
<keyword evidence="5" id="KW-1185">Reference proteome</keyword>
<dbReference type="Pfam" id="PF01066">
    <property type="entry name" value="CDP-OH_P_transf"/>
    <property type="match status" value="1"/>
</dbReference>
<dbReference type="EMBL" id="VCDI01000004">
    <property type="protein sequence ID" value="TLU72117.1"/>
    <property type="molecule type" value="Genomic_DNA"/>
</dbReference>
<reference evidence="4 5" key="1">
    <citation type="submission" date="2019-05" db="EMBL/GenBank/DDBJ databases">
        <authorList>
            <person name="Pankratov T."/>
            <person name="Grouzdev D."/>
        </authorList>
    </citation>
    <scope>NUCLEOTIDE SEQUENCE [LARGE SCALE GENOMIC DNA]</scope>
    <source>
        <strain evidence="4 5">KEBCLARHB70R</strain>
    </source>
</reference>
<gene>
    <name evidence="4" type="ORF">FE263_13420</name>
</gene>
<comment type="similarity">
    <text evidence="2">Belongs to the CDP-alcohol phosphatidyltransferase class-I family.</text>
</comment>
<dbReference type="InterPro" id="IPR000462">
    <property type="entry name" value="CDP-OH_P_trans"/>
</dbReference>
<evidence type="ECO:0000313" key="5">
    <source>
        <dbReference type="Proteomes" id="UP000305654"/>
    </source>
</evidence>
<evidence type="ECO:0000256" key="1">
    <source>
        <dbReference type="ARBA" id="ARBA00022679"/>
    </source>
</evidence>
<feature type="transmembrane region" description="Helical" evidence="3">
    <location>
        <begin position="170"/>
        <end position="196"/>
    </location>
</feature>
<dbReference type="OrthoDB" id="7390033at2"/>
<keyword evidence="1 2" id="KW-0808">Transferase</keyword>
<proteinExistence type="inferred from homology"/>